<dbReference type="AlphaFoldDB" id="A0A8H4A807"/>
<sequence>MILQVNIDIIISINEKNSAGVNLFWIRYSIDEWKQSIDNSDDSKSDLLIPFMTENDENIQQIFATITNYDDFTTLVYEDPTNPLLLINILSKFEEYNFDNEIRVYLESTINNSEKEKPTNSSISNYDLEVCIKAIKFFKHIWHQKKYKNKCLNINESTYTDNMFTSIIKDFCMEDADLITICGELETTCSRHRQQGLYEGSELSLLSEIDLSIGNFANTLLDINKSKRGHKIDAAIGIRLMNEHLIQFLIVESKKPGTDPSNDKKKQLQEQCDQINEMFCFYEDKFKKFITKELLKLMHSLFVIGARISDDQLEITVYDIPGSLIGRQRLFRQNVYVLFKMQFKHHIVDYLESLVGIKMLLKKLKSQLRTTEDILNKLVNKGNKLKHCANAVSLKVE</sequence>
<comment type="caution">
    <text evidence="1">The sequence shown here is derived from an EMBL/GenBank/DDBJ whole genome shotgun (WGS) entry which is preliminary data.</text>
</comment>
<dbReference type="EMBL" id="WTPW01001093">
    <property type="protein sequence ID" value="KAF0457494.1"/>
    <property type="molecule type" value="Genomic_DNA"/>
</dbReference>
<keyword evidence="2" id="KW-1185">Reference proteome</keyword>
<protein>
    <submittedName>
        <fullName evidence="1">Uncharacterized protein</fullName>
    </submittedName>
</protein>
<reference evidence="1 2" key="1">
    <citation type="journal article" date="2019" name="Environ. Microbiol.">
        <title>At the nexus of three kingdoms: the genome of the mycorrhizal fungus Gigaspora margarita provides insights into plant, endobacterial and fungal interactions.</title>
        <authorList>
            <person name="Venice F."/>
            <person name="Ghignone S."/>
            <person name="Salvioli di Fossalunga A."/>
            <person name="Amselem J."/>
            <person name="Novero M."/>
            <person name="Xianan X."/>
            <person name="Sedzielewska Toro K."/>
            <person name="Morin E."/>
            <person name="Lipzen A."/>
            <person name="Grigoriev I.V."/>
            <person name="Henrissat B."/>
            <person name="Martin F.M."/>
            <person name="Bonfante P."/>
        </authorList>
    </citation>
    <scope>NUCLEOTIDE SEQUENCE [LARGE SCALE GENOMIC DNA]</scope>
    <source>
        <strain evidence="1 2">BEG34</strain>
    </source>
</reference>
<accession>A0A8H4A807</accession>
<evidence type="ECO:0000313" key="1">
    <source>
        <dbReference type="EMBL" id="KAF0457494.1"/>
    </source>
</evidence>
<gene>
    <name evidence="1" type="ORF">F8M41_001171</name>
</gene>
<dbReference type="OrthoDB" id="2430840at2759"/>
<name>A0A8H4A807_GIGMA</name>
<evidence type="ECO:0000313" key="2">
    <source>
        <dbReference type="Proteomes" id="UP000439903"/>
    </source>
</evidence>
<organism evidence="1 2">
    <name type="scientific">Gigaspora margarita</name>
    <dbReference type="NCBI Taxonomy" id="4874"/>
    <lineage>
        <taxon>Eukaryota</taxon>
        <taxon>Fungi</taxon>
        <taxon>Fungi incertae sedis</taxon>
        <taxon>Mucoromycota</taxon>
        <taxon>Glomeromycotina</taxon>
        <taxon>Glomeromycetes</taxon>
        <taxon>Diversisporales</taxon>
        <taxon>Gigasporaceae</taxon>
        <taxon>Gigaspora</taxon>
    </lineage>
</organism>
<proteinExistence type="predicted"/>
<dbReference type="Proteomes" id="UP000439903">
    <property type="component" value="Unassembled WGS sequence"/>
</dbReference>